<dbReference type="OrthoDB" id="5380150at2"/>
<reference evidence="2" key="2">
    <citation type="submission" date="2016-01" db="EMBL/GenBank/DDBJ databases">
        <title>First complete genome sequence of a species in the genus Microterricola, an extremophilic cold active enzyme producing strain ERGS5:02 isolated from Sikkim Himalaya.</title>
        <authorList>
            <person name="Kumar R."/>
            <person name="Singh D."/>
            <person name="Swarnkar M.K."/>
        </authorList>
    </citation>
    <scope>NUCLEOTIDE SEQUENCE [LARGE SCALE GENOMIC DNA]</scope>
    <source>
        <strain evidence="2">ERGS5:02</strain>
    </source>
</reference>
<protein>
    <submittedName>
        <fullName evidence="1">Uncharacterized protein</fullName>
    </submittedName>
</protein>
<dbReference type="RefSeq" id="WP_067226627.1">
    <property type="nucleotide sequence ID" value="NZ_CP014145.1"/>
</dbReference>
<gene>
    <name evidence="1" type="ORF">AWU67_03095</name>
</gene>
<evidence type="ECO:0000313" key="1">
    <source>
        <dbReference type="EMBL" id="AMB58020.1"/>
    </source>
</evidence>
<accession>A0A109QYD6</accession>
<keyword evidence="2" id="KW-1185">Reference proteome</keyword>
<sequence length="104" mass="11402">MTDTDALYGDEGGCWIVTTSSSTYRLDLDAMVVTRIPGEFASRSVNDVTRPLLQILSCAVGEPGHWQMQPAGSEAAMLDYFWQRSTVVRSIDRAPAGDPPEHEV</sequence>
<dbReference type="EMBL" id="CP014145">
    <property type="protein sequence ID" value="AMB58020.1"/>
    <property type="molecule type" value="Genomic_DNA"/>
</dbReference>
<dbReference type="Proteomes" id="UP000058305">
    <property type="component" value="Chromosome"/>
</dbReference>
<dbReference type="KEGG" id="mvd:AWU67_03095"/>
<organism evidence="1 2">
    <name type="scientific">Microterricola viridarii</name>
    <dbReference type="NCBI Taxonomy" id="412690"/>
    <lineage>
        <taxon>Bacteria</taxon>
        <taxon>Bacillati</taxon>
        <taxon>Actinomycetota</taxon>
        <taxon>Actinomycetes</taxon>
        <taxon>Micrococcales</taxon>
        <taxon>Microbacteriaceae</taxon>
        <taxon>Microterricola</taxon>
    </lineage>
</organism>
<evidence type="ECO:0000313" key="2">
    <source>
        <dbReference type="Proteomes" id="UP000058305"/>
    </source>
</evidence>
<name>A0A109QYD6_9MICO</name>
<dbReference type="AlphaFoldDB" id="A0A109QYD6"/>
<proteinExistence type="predicted"/>
<reference evidence="1 2" key="1">
    <citation type="journal article" date="2016" name="J. Biotechnol.">
        <title>First complete genome sequence of a species in the genus Microterricola, an extremophilic cold active enzyme producing bacterial strain ERGS5:02 isolated from Sikkim Himalaya.</title>
        <authorList>
            <person name="Himanshu"/>
            <person name="Swarnkar M.K."/>
            <person name="Singh D."/>
            <person name="Kumar R."/>
        </authorList>
    </citation>
    <scope>NUCLEOTIDE SEQUENCE [LARGE SCALE GENOMIC DNA]</scope>
    <source>
        <strain evidence="1 2">ERGS5:02</strain>
    </source>
</reference>